<reference evidence="6 7" key="1">
    <citation type="submission" date="2023-08" db="EMBL/GenBank/DDBJ databases">
        <title>Implementing the SeqCode for naming new Mesorhizobium species isolated from Vachellia karroo root nodules.</title>
        <authorList>
            <person name="Van Lill M."/>
        </authorList>
    </citation>
    <scope>NUCLEOTIDE SEQUENCE [LARGE SCALE GENOMIC DNA]</scope>
    <source>
        <strain evidence="6 7">VK4B</strain>
    </source>
</reference>
<dbReference type="EMBL" id="JAVIIP010000001">
    <property type="protein sequence ID" value="MDX8536036.1"/>
    <property type="molecule type" value="Genomic_DNA"/>
</dbReference>
<keyword evidence="1" id="KW-0963">Cytoplasm</keyword>
<dbReference type="Gene3D" id="1.10.10.10">
    <property type="entry name" value="Winged helix-like DNA-binding domain superfamily/Winged helix DNA-binding domain"/>
    <property type="match status" value="2"/>
</dbReference>
<dbReference type="Pfam" id="PF04079">
    <property type="entry name" value="SMC_ScpB"/>
    <property type="match status" value="1"/>
</dbReference>
<evidence type="ECO:0000313" key="7">
    <source>
        <dbReference type="Proteomes" id="UP001276564"/>
    </source>
</evidence>
<evidence type="ECO:0000313" key="6">
    <source>
        <dbReference type="EMBL" id="MDX8536036.1"/>
    </source>
</evidence>
<feature type="region of interest" description="Disordered" evidence="5">
    <location>
        <begin position="216"/>
        <end position="246"/>
    </location>
</feature>
<gene>
    <name evidence="6" type="ORF">RFM23_00190</name>
</gene>
<dbReference type="InterPro" id="IPR005234">
    <property type="entry name" value="ScpB_csome_segregation"/>
</dbReference>
<evidence type="ECO:0000256" key="1">
    <source>
        <dbReference type="ARBA" id="ARBA00022490"/>
    </source>
</evidence>
<dbReference type="SUPFAM" id="SSF46785">
    <property type="entry name" value="Winged helix' DNA-binding domain"/>
    <property type="match status" value="2"/>
</dbReference>
<sequence>MSQASVRRKPNDQPALLDTELEHLPPELRWREWMGRVEAVIFSASEPVTRSVLARVVGKNCNIELIIDDIRVELAGRPYELVSVAGGWQHRTKKVFGDVIRSAFGSAGQEAKELSQAEALVLMCIAYFQPITRGELSSFFGKEVSRDLIGVLRAQDLIASGPRSPQPGAPYTYVTTKNFLSQFGLDTLRQLPDFEALEDAGLLSKEKLLAGDIPAGLASADGDDEQEIDAAVVEDQSEAGRSIPRG</sequence>
<keyword evidence="3" id="KW-0159">Chromosome partition</keyword>
<protein>
    <submittedName>
        <fullName evidence="6">SMC-Scp complex subunit ScpB</fullName>
    </submittedName>
</protein>
<dbReference type="Proteomes" id="UP001276564">
    <property type="component" value="Unassembled WGS sequence"/>
</dbReference>
<dbReference type="InterPro" id="IPR036390">
    <property type="entry name" value="WH_DNA-bd_sf"/>
</dbReference>
<dbReference type="PIRSF" id="PIRSF019345">
    <property type="entry name" value="ScpB"/>
    <property type="match status" value="1"/>
</dbReference>
<dbReference type="PANTHER" id="PTHR34298:SF2">
    <property type="entry name" value="SEGREGATION AND CONDENSATION PROTEIN B"/>
    <property type="match status" value="1"/>
</dbReference>
<dbReference type="PANTHER" id="PTHR34298">
    <property type="entry name" value="SEGREGATION AND CONDENSATION PROTEIN B"/>
    <property type="match status" value="1"/>
</dbReference>
<organism evidence="6 7">
    <name type="scientific">Mesorhizobium abyssinicae</name>
    <dbReference type="NCBI Taxonomy" id="1209958"/>
    <lineage>
        <taxon>Bacteria</taxon>
        <taxon>Pseudomonadati</taxon>
        <taxon>Pseudomonadota</taxon>
        <taxon>Alphaproteobacteria</taxon>
        <taxon>Hyphomicrobiales</taxon>
        <taxon>Phyllobacteriaceae</taxon>
        <taxon>Mesorhizobium</taxon>
    </lineage>
</organism>
<dbReference type="InterPro" id="IPR036388">
    <property type="entry name" value="WH-like_DNA-bd_sf"/>
</dbReference>
<name>A0ABU5AFG9_9HYPH</name>
<comment type="caution">
    <text evidence="6">The sequence shown here is derived from an EMBL/GenBank/DDBJ whole genome shotgun (WGS) entry which is preliminary data.</text>
</comment>
<evidence type="ECO:0000256" key="4">
    <source>
        <dbReference type="ARBA" id="ARBA00023306"/>
    </source>
</evidence>
<accession>A0ABU5AFG9</accession>
<keyword evidence="2" id="KW-0132">Cell division</keyword>
<keyword evidence="4" id="KW-0131">Cell cycle</keyword>
<keyword evidence="7" id="KW-1185">Reference proteome</keyword>
<evidence type="ECO:0000256" key="3">
    <source>
        <dbReference type="ARBA" id="ARBA00022829"/>
    </source>
</evidence>
<evidence type="ECO:0000256" key="5">
    <source>
        <dbReference type="SAM" id="MobiDB-lite"/>
    </source>
</evidence>
<evidence type="ECO:0000256" key="2">
    <source>
        <dbReference type="ARBA" id="ARBA00022618"/>
    </source>
</evidence>
<proteinExistence type="predicted"/>
<dbReference type="RefSeq" id="WP_320319393.1">
    <property type="nucleotide sequence ID" value="NZ_JAVIIP010000001.1"/>
</dbReference>